<evidence type="ECO:0000313" key="3">
    <source>
        <dbReference type="EMBL" id="GMI11914.1"/>
    </source>
</evidence>
<keyword evidence="2" id="KW-1133">Transmembrane helix</keyword>
<organism evidence="3 4">
    <name type="scientific">Triparma verrucosa</name>
    <dbReference type="NCBI Taxonomy" id="1606542"/>
    <lineage>
        <taxon>Eukaryota</taxon>
        <taxon>Sar</taxon>
        <taxon>Stramenopiles</taxon>
        <taxon>Ochrophyta</taxon>
        <taxon>Bolidophyceae</taxon>
        <taxon>Parmales</taxon>
        <taxon>Triparmaceae</taxon>
        <taxon>Triparma</taxon>
    </lineage>
</organism>
<comment type="caution">
    <text evidence="3">The sequence shown here is derived from an EMBL/GenBank/DDBJ whole genome shotgun (WGS) entry which is preliminary data.</text>
</comment>
<dbReference type="AlphaFoldDB" id="A0A9W7KUF5"/>
<gene>
    <name evidence="3" type="ORF">TrVE_jg12533</name>
</gene>
<evidence type="ECO:0000313" key="4">
    <source>
        <dbReference type="Proteomes" id="UP001165160"/>
    </source>
</evidence>
<feature type="transmembrane region" description="Helical" evidence="2">
    <location>
        <begin position="49"/>
        <end position="68"/>
    </location>
</feature>
<dbReference type="Proteomes" id="UP001165160">
    <property type="component" value="Unassembled WGS sequence"/>
</dbReference>
<sequence>MGRGQQSRGAQRRKMDRESVNKAKKDGTYSLNDDEAAAAAANTEAESNASMLIAVVGVWFLICIMIYLSGNGSAPAGGASASAIPNMNNARPNAEPPVVAADADLGAGSSRQKETGGGTYTASQLMDRELDIESIVFCSGWGKKSCEVEVDTVTRDKIAVTTRPKATVHTIYPGLLHALPEANNDFTVTVQHSAVGKIFYSSYANLDDKSLKKLKVGQEIDGKLGTVKDNNFELSMSMDGGFVTIL</sequence>
<proteinExistence type="predicted"/>
<name>A0A9W7KUF5_9STRA</name>
<keyword evidence="2" id="KW-0472">Membrane</keyword>
<feature type="compositionally biased region" description="Basic and acidic residues" evidence="1">
    <location>
        <begin position="13"/>
        <end position="27"/>
    </location>
</feature>
<protein>
    <submittedName>
        <fullName evidence="3">Uncharacterized protein</fullName>
    </submittedName>
</protein>
<evidence type="ECO:0000256" key="2">
    <source>
        <dbReference type="SAM" id="Phobius"/>
    </source>
</evidence>
<keyword evidence="2" id="KW-0812">Transmembrane</keyword>
<evidence type="ECO:0000256" key="1">
    <source>
        <dbReference type="SAM" id="MobiDB-lite"/>
    </source>
</evidence>
<feature type="region of interest" description="Disordered" evidence="1">
    <location>
        <begin position="1"/>
        <end position="28"/>
    </location>
</feature>
<keyword evidence="4" id="KW-1185">Reference proteome</keyword>
<reference evidence="4" key="1">
    <citation type="journal article" date="2023" name="Commun. Biol.">
        <title>Genome analysis of Parmales, the sister group of diatoms, reveals the evolutionary specialization of diatoms from phago-mixotrophs to photoautotrophs.</title>
        <authorList>
            <person name="Ban H."/>
            <person name="Sato S."/>
            <person name="Yoshikawa S."/>
            <person name="Yamada K."/>
            <person name="Nakamura Y."/>
            <person name="Ichinomiya M."/>
            <person name="Sato N."/>
            <person name="Blanc-Mathieu R."/>
            <person name="Endo H."/>
            <person name="Kuwata A."/>
            <person name="Ogata H."/>
        </authorList>
    </citation>
    <scope>NUCLEOTIDE SEQUENCE [LARGE SCALE GENOMIC DNA]</scope>
    <source>
        <strain evidence="4">NIES 3699</strain>
    </source>
</reference>
<accession>A0A9W7KUF5</accession>
<dbReference type="EMBL" id="BRXX01000435">
    <property type="protein sequence ID" value="GMI11914.1"/>
    <property type="molecule type" value="Genomic_DNA"/>
</dbReference>